<proteinExistence type="inferred from homology"/>
<dbReference type="InterPro" id="IPR005614">
    <property type="entry name" value="NrfD-like"/>
</dbReference>
<gene>
    <name evidence="9" type="primary">nrfD</name>
    <name evidence="9" type="ORF">ACFFN1_00185</name>
</gene>
<dbReference type="Proteomes" id="UP001589707">
    <property type="component" value="Unassembled WGS sequence"/>
</dbReference>
<feature type="compositionally biased region" description="Gly residues" evidence="7">
    <location>
        <begin position="47"/>
        <end position="69"/>
    </location>
</feature>
<feature type="transmembrane region" description="Helical" evidence="8">
    <location>
        <begin position="105"/>
        <end position="124"/>
    </location>
</feature>
<name>A0ABV5WY56_9MICO</name>
<keyword evidence="5 8" id="KW-1133">Transmembrane helix</keyword>
<keyword evidence="10" id="KW-1185">Reference proteome</keyword>
<feature type="region of interest" description="Disordered" evidence="7">
    <location>
        <begin position="1"/>
        <end position="74"/>
    </location>
</feature>
<dbReference type="EMBL" id="JBHMAU010000003">
    <property type="protein sequence ID" value="MFB9774858.1"/>
    <property type="molecule type" value="Genomic_DNA"/>
</dbReference>
<keyword evidence="3" id="KW-1003">Cell membrane</keyword>
<dbReference type="Pfam" id="PF03916">
    <property type="entry name" value="NrfD"/>
    <property type="match status" value="1"/>
</dbReference>
<keyword evidence="4 8" id="KW-0812">Transmembrane</keyword>
<organism evidence="9 10">
    <name type="scientific">Brevibacterium otitidis</name>
    <dbReference type="NCBI Taxonomy" id="53364"/>
    <lineage>
        <taxon>Bacteria</taxon>
        <taxon>Bacillati</taxon>
        <taxon>Actinomycetota</taxon>
        <taxon>Actinomycetes</taxon>
        <taxon>Micrococcales</taxon>
        <taxon>Brevibacteriaceae</taxon>
        <taxon>Brevibacterium</taxon>
    </lineage>
</organism>
<reference evidence="9 10" key="1">
    <citation type="submission" date="2024-09" db="EMBL/GenBank/DDBJ databases">
        <authorList>
            <person name="Sun Q."/>
            <person name="Mori K."/>
        </authorList>
    </citation>
    <scope>NUCLEOTIDE SEQUENCE [LARGE SCALE GENOMIC DNA]</scope>
    <source>
        <strain evidence="9 10">JCM 11683</strain>
    </source>
</reference>
<evidence type="ECO:0000313" key="9">
    <source>
        <dbReference type="EMBL" id="MFB9774858.1"/>
    </source>
</evidence>
<comment type="similarity">
    <text evidence="2">Belongs to the NrfD family.</text>
</comment>
<protein>
    <submittedName>
        <fullName evidence="9">NrfD/PsrC family molybdoenzyme membrane anchor subunit</fullName>
    </submittedName>
</protein>
<evidence type="ECO:0000256" key="5">
    <source>
        <dbReference type="ARBA" id="ARBA00022989"/>
    </source>
</evidence>
<evidence type="ECO:0000256" key="1">
    <source>
        <dbReference type="ARBA" id="ARBA00004651"/>
    </source>
</evidence>
<dbReference type="Gene3D" id="1.20.1630.10">
    <property type="entry name" value="Formate dehydrogenase/DMSO reductase domain"/>
    <property type="match status" value="1"/>
</dbReference>
<evidence type="ECO:0000256" key="4">
    <source>
        <dbReference type="ARBA" id="ARBA00022692"/>
    </source>
</evidence>
<feature type="compositionally biased region" description="Basic and acidic residues" evidence="7">
    <location>
        <begin position="26"/>
        <end position="37"/>
    </location>
</feature>
<evidence type="ECO:0000313" key="10">
    <source>
        <dbReference type="Proteomes" id="UP001589707"/>
    </source>
</evidence>
<evidence type="ECO:0000256" key="8">
    <source>
        <dbReference type="SAM" id="Phobius"/>
    </source>
</evidence>
<dbReference type="PANTHER" id="PTHR34856">
    <property type="entry name" value="PROTEIN NRFD"/>
    <property type="match status" value="1"/>
</dbReference>
<dbReference type="RefSeq" id="WP_376837493.1">
    <property type="nucleotide sequence ID" value="NZ_JBHMAU010000003.1"/>
</dbReference>
<evidence type="ECO:0000256" key="3">
    <source>
        <dbReference type="ARBA" id="ARBA00022475"/>
    </source>
</evidence>
<feature type="transmembrane region" description="Helical" evidence="8">
    <location>
        <begin position="136"/>
        <end position="154"/>
    </location>
</feature>
<evidence type="ECO:0000256" key="2">
    <source>
        <dbReference type="ARBA" id="ARBA00008929"/>
    </source>
</evidence>
<comment type="subcellular location">
    <subcellularLocation>
        <location evidence="1">Cell membrane</location>
        <topology evidence="1">Multi-pass membrane protein</topology>
    </subcellularLocation>
</comment>
<feature type="transmembrane region" description="Helical" evidence="8">
    <location>
        <begin position="213"/>
        <end position="232"/>
    </location>
</feature>
<comment type="caution">
    <text evidence="9">The sequence shown here is derived from an EMBL/GenBank/DDBJ whole genome shotgun (WGS) entry which is preliminary data.</text>
</comment>
<dbReference type="InterPro" id="IPR052049">
    <property type="entry name" value="Electron_transfer_protein"/>
</dbReference>
<feature type="transmembrane region" description="Helical" evidence="8">
    <location>
        <begin position="252"/>
        <end position="270"/>
    </location>
</feature>
<feature type="transmembrane region" description="Helical" evidence="8">
    <location>
        <begin position="174"/>
        <end position="192"/>
    </location>
</feature>
<evidence type="ECO:0000256" key="7">
    <source>
        <dbReference type="SAM" id="MobiDB-lite"/>
    </source>
</evidence>
<evidence type="ECO:0000256" key="6">
    <source>
        <dbReference type="ARBA" id="ARBA00023136"/>
    </source>
</evidence>
<accession>A0ABV5WY56</accession>
<keyword evidence="6 8" id="KW-0472">Membrane</keyword>
<dbReference type="PANTHER" id="PTHR34856:SF2">
    <property type="entry name" value="PROTEIN NRFD"/>
    <property type="match status" value="1"/>
</dbReference>
<sequence length="399" mass="41187">MTTSEFDSYRPPEPARRRRRGLFQRATDDSPASDRARGGGRGRGGGRTRGGGTGGRQGLAGRGGRGARGADGSREMPMVAEAEFTSYYGRPIVKAPPWGHEISTYLFLGGLAGGSGLLGIGAQLSGRELLRRNARLTALGAVSAGAVALIMDLGRPERFLNMMRTVKVTSPMSLGSWILAGFSTPMGVAAVSELDRLTGEKLPLGPLRRVLRGVEAPAGAAAGVFAAPLAAYTAVLLSDTAVPTWHGARRHLPYVFVSSASLAAGGAAMVTTPTSQTGPARVLAVLGVAGDVIAMHVMKENMHPAEAEPLETGAPGAKLKWAERLAIVGGIGTLFASNRLVAAASGTALLAASALTRFGVLEAGLESTKDPKYVIEPQKDRLAARRAAGITDDSITTAG</sequence>